<accession>A0A6G1KJC0</accession>
<dbReference type="PANTHER" id="PTHR33339">
    <property type="entry name" value="LYSM DOMAIN-CONTAINING PROTEIN"/>
    <property type="match status" value="1"/>
</dbReference>
<evidence type="ECO:0000313" key="3">
    <source>
        <dbReference type="EMBL" id="KAF2712928.1"/>
    </source>
</evidence>
<keyword evidence="1" id="KW-0732">Signal</keyword>
<keyword evidence="4" id="KW-1185">Reference proteome</keyword>
<dbReference type="InterPro" id="IPR057194">
    <property type="entry name" value="DUF7872"/>
</dbReference>
<organism evidence="3 4">
    <name type="scientific">Pleomassaria siparia CBS 279.74</name>
    <dbReference type="NCBI Taxonomy" id="1314801"/>
    <lineage>
        <taxon>Eukaryota</taxon>
        <taxon>Fungi</taxon>
        <taxon>Dikarya</taxon>
        <taxon>Ascomycota</taxon>
        <taxon>Pezizomycotina</taxon>
        <taxon>Dothideomycetes</taxon>
        <taxon>Pleosporomycetidae</taxon>
        <taxon>Pleosporales</taxon>
        <taxon>Pleomassariaceae</taxon>
        <taxon>Pleomassaria</taxon>
    </lineage>
</organism>
<dbReference type="EMBL" id="MU005765">
    <property type="protein sequence ID" value="KAF2712928.1"/>
    <property type="molecule type" value="Genomic_DNA"/>
</dbReference>
<dbReference type="PANTHER" id="PTHR33339:SF1">
    <property type="entry name" value="LYSM DOMAIN-CONTAINING PROTEIN"/>
    <property type="match status" value="1"/>
</dbReference>
<reference evidence="3" key="1">
    <citation type="journal article" date="2020" name="Stud. Mycol.">
        <title>101 Dothideomycetes genomes: a test case for predicting lifestyles and emergence of pathogens.</title>
        <authorList>
            <person name="Haridas S."/>
            <person name="Albert R."/>
            <person name="Binder M."/>
            <person name="Bloem J."/>
            <person name="Labutti K."/>
            <person name="Salamov A."/>
            <person name="Andreopoulos B."/>
            <person name="Baker S."/>
            <person name="Barry K."/>
            <person name="Bills G."/>
            <person name="Bluhm B."/>
            <person name="Cannon C."/>
            <person name="Castanera R."/>
            <person name="Culley D."/>
            <person name="Daum C."/>
            <person name="Ezra D."/>
            <person name="Gonzalez J."/>
            <person name="Henrissat B."/>
            <person name="Kuo A."/>
            <person name="Liang C."/>
            <person name="Lipzen A."/>
            <person name="Lutzoni F."/>
            <person name="Magnuson J."/>
            <person name="Mondo S."/>
            <person name="Nolan M."/>
            <person name="Ohm R."/>
            <person name="Pangilinan J."/>
            <person name="Park H.-J."/>
            <person name="Ramirez L."/>
            <person name="Alfaro M."/>
            <person name="Sun H."/>
            <person name="Tritt A."/>
            <person name="Yoshinaga Y."/>
            <person name="Zwiers L.-H."/>
            <person name="Turgeon B."/>
            <person name="Goodwin S."/>
            <person name="Spatafora J."/>
            <person name="Crous P."/>
            <person name="Grigoriev I."/>
        </authorList>
    </citation>
    <scope>NUCLEOTIDE SEQUENCE</scope>
    <source>
        <strain evidence="3">CBS 279.74</strain>
    </source>
</reference>
<dbReference type="Pfam" id="PF25278">
    <property type="entry name" value="DUF7872"/>
    <property type="match status" value="1"/>
</dbReference>
<sequence>MRSQLIFAFATTTLAFPTPFPQSTGADSCPSKALTPQTWIDLKIDDFLAGAAKNYTKTTTNNVQALAASFGAPNFFCGLDSFCNAGQPCLPIELPAWYAAIAIQNWNNYMNNMNTAIGFASSILSLKLPEIVQDVFPDPQDNITPLKNMVTIFGSVLGFVPFTGAVATAAGTLQKGLAFVNGRLKPPAATDRFLAWSDVASSMADIVRDYQAVVSTSMTAILNAPVDDADNGINGIISGGNFLGVSQNFTQTDLQNIVIDSITRNALGLALQAQKMFVTRFSNVNTCNDEDQNMLCTKNDGSSTFTQWALLRREGDANAESQIDTSKVLMDKYGMTKLEFLKGPTDCFDTNGKKQLTNPFDTGLPTDAKAACVFNLLVCDIDSSRPSSGKGIVNFCKEDQGLDV</sequence>
<dbReference type="AlphaFoldDB" id="A0A6G1KJC0"/>
<feature type="domain" description="DUF7872" evidence="2">
    <location>
        <begin position="187"/>
        <end position="403"/>
    </location>
</feature>
<evidence type="ECO:0000259" key="2">
    <source>
        <dbReference type="Pfam" id="PF25278"/>
    </source>
</evidence>
<evidence type="ECO:0000256" key="1">
    <source>
        <dbReference type="SAM" id="SignalP"/>
    </source>
</evidence>
<proteinExistence type="predicted"/>
<feature type="chain" id="PRO_5026105429" description="DUF7872 domain-containing protein" evidence="1">
    <location>
        <begin position="16"/>
        <end position="404"/>
    </location>
</feature>
<dbReference type="Proteomes" id="UP000799428">
    <property type="component" value="Unassembled WGS sequence"/>
</dbReference>
<feature type="signal peptide" evidence="1">
    <location>
        <begin position="1"/>
        <end position="15"/>
    </location>
</feature>
<protein>
    <recommendedName>
        <fullName evidence="2">DUF7872 domain-containing protein</fullName>
    </recommendedName>
</protein>
<name>A0A6G1KJC0_9PLEO</name>
<gene>
    <name evidence="3" type="ORF">K504DRAFT_397697</name>
</gene>
<dbReference type="OrthoDB" id="2501761at2759"/>
<evidence type="ECO:0000313" key="4">
    <source>
        <dbReference type="Proteomes" id="UP000799428"/>
    </source>
</evidence>